<accession>A0A3S4WUP2</accession>
<keyword evidence="4" id="KW-1185">Reference proteome</keyword>
<dbReference type="Proteomes" id="UP000028349">
    <property type="component" value="Unassembled WGS sequence"/>
</dbReference>
<dbReference type="EMBL" id="JPEP01000001">
    <property type="protein sequence ID" value="KEY20345.1"/>
    <property type="molecule type" value="Genomic_DNA"/>
</dbReference>
<dbReference type="KEGG" id="cant:NCTC13489_02800"/>
<protein>
    <submittedName>
        <fullName evidence="3">Divergent AAA domain</fullName>
    </submittedName>
</protein>
<dbReference type="Gene3D" id="3.30.950.30">
    <property type="entry name" value="Schlafen, AAA domain"/>
    <property type="match status" value="1"/>
</dbReference>
<dbReference type="InterPro" id="IPR007421">
    <property type="entry name" value="Schlafen_AlbA_2_dom"/>
</dbReference>
<evidence type="ECO:0000313" key="5">
    <source>
        <dbReference type="Proteomes" id="UP000270036"/>
    </source>
</evidence>
<evidence type="ECO:0000313" key="3">
    <source>
        <dbReference type="EMBL" id="VEI01524.1"/>
    </source>
</evidence>
<dbReference type="Pfam" id="PF04326">
    <property type="entry name" value="SLFN_AlbA_2"/>
    <property type="match status" value="1"/>
</dbReference>
<dbReference type="PANTHER" id="PTHR30595:SF6">
    <property type="entry name" value="SCHLAFEN ALBA-2 DOMAIN-CONTAINING PROTEIN"/>
    <property type="match status" value="1"/>
</dbReference>
<dbReference type="Proteomes" id="UP000270036">
    <property type="component" value="Chromosome"/>
</dbReference>
<evidence type="ECO:0000313" key="4">
    <source>
        <dbReference type="Proteomes" id="UP000028349"/>
    </source>
</evidence>
<name>A0A3S4WUP2_9FLAO</name>
<dbReference type="RefSeq" id="WP_034717272.1">
    <property type="nucleotide sequence ID" value="NZ_FOIX01000002.1"/>
</dbReference>
<evidence type="ECO:0000259" key="1">
    <source>
        <dbReference type="Pfam" id="PF04326"/>
    </source>
</evidence>
<reference evidence="3 5" key="2">
    <citation type="submission" date="2018-12" db="EMBL/GenBank/DDBJ databases">
        <authorList>
            <consortium name="Pathogen Informatics"/>
        </authorList>
    </citation>
    <scope>NUCLEOTIDE SEQUENCE [LARGE SCALE GENOMIC DNA]</scope>
    <source>
        <strain evidence="3 5">NCTC13489</strain>
    </source>
</reference>
<dbReference type="InterPro" id="IPR038461">
    <property type="entry name" value="Schlafen_AlbA_2_dom_sf"/>
</dbReference>
<gene>
    <name evidence="2" type="ORF">HY04_03850</name>
    <name evidence="3" type="ORF">NCTC13489_02800</name>
</gene>
<sequence length="377" mass="43848">MANIHYEVRIKIIKNVHDGKFNFLEETREFENQNPIIARNDAFKFYAQFIAILHEDERTKLSNKDEEPLKIFLEGDDVYMNNFGNEIGIYAIINKSLNEDVDDGDSLFIHGIKYRGTNFEAIMNNLDWEYQQYILNSYNTNKLEVEISFYDRDEWAEGYLGNGKWEESYFEPSTHTILKTPIDWEGMDEEYWWDHAKKSENNKPTSETDQFTPADLIKLGEGKQIEFKPSLLYNFKTKQGGIGVKQIIAKTIASFLNTQGGFLLIGVQDNGNVTGLSNDFSLCEDKNENDFFRLEFDDMISQFLGNKVVNNISGDFHTIDEKEVFIVTVRPLQSFPAFLKEREGKKFFVRGNASSRQIEEVDDIVNYCIERFNNKSK</sequence>
<dbReference type="AlphaFoldDB" id="A0A3S4WUP2"/>
<dbReference type="OrthoDB" id="9807907at2"/>
<dbReference type="EMBL" id="LR134441">
    <property type="protein sequence ID" value="VEI01524.1"/>
    <property type="molecule type" value="Genomic_DNA"/>
</dbReference>
<evidence type="ECO:0000313" key="2">
    <source>
        <dbReference type="EMBL" id="KEY20345.1"/>
    </source>
</evidence>
<organism evidence="3 5">
    <name type="scientific">Kaistella antarctica</name>
    <dbReference type="NCBI Taxonomy" id="266748"/>
    <lineage>
        <taxon>Bacteria</taxon>
        <taxon>Pseudomonadati</taxon>
        <taxon>Bacteroidota</taxon>
        <taxon>Flavobacteriia</taxon>
        <taxon>Flavobacteriales</taxon>
        <taxon>Weeksellaceae</taxon>
        <taxon>Chryseobacterium group</taxon>
        <taxon>Kaistella</taxon>
    </lineage>
</organism>
<dbReference type="PANTHER" id="PTHR30595">
    <property type="entry name" value="GLPR-RELATED TRANSCRIPTIONAL REPRESSOR"/>
    <property type="match status" value="1"/>
</dbReference>
<feature type="domain" description="Schlafen AlbA-2" evidence="1">
    <location>
        <begin position="221"/>
        <end position="358"/>
    </location>
</feature>
<reference evidence="2 4" key="1">
    <citation type="submission" date="2014-07" db="EMBL/GenBank/DDBJ databases">
        <authorList>
            <person name="Pisani N.G."/>
            <person name="Newman J.D."/>
        </authorList>
    </citation>
    <scope>NUCLEOTIDE SEQUENCE [LARGE SCALE GENOMIC DNA]</scope>
    <source>
        <strain evidence="2 4">LMG 24720</strain>
    </source>
</reference>
<dbReference type="STRING" id="266748.HY04_03850"/>
<proteinExistence type="predicted"/>